<dbReference type="InterPro" id="IPR018060">
    <property type="entry name" value="HTH_AraC"/>
</dbReference>
<dbReference type="SUPFAM" id="SSF46689">
    <property type="entry name" value="Homeodomain-like"/>
    <property type="match status" value="1"/>
</dbReference>
<keyword evidence="3" id="KW-0802">TPR repeat</keyword>
<dbReference type="RefSeq" id="WP_084372795.1">
    <property type="nucleotide sequence ID" value="NZ_FWYF01000002.1"/>
</dbReference>
<keyword evidence="6" id="KW-1185">Reference proteome</keyword>
<accession>A0A1W2GDD7</accession>
<keyword evidence="2" id="KW-0804">Transcription</keyword>
<feature type="domain" description="HTH araC/xylS-type" evidence="4">
    <location>
        <begin position="492"/>
        <end position="593"/>
    </location>
</feature>
<dbReference type="EMBL" id="FWYF01000002">
    <property type="protein sequence ID" value="SMD34665.1"/>
    <property type="molecule type" value="Genomic_DNA"/>
</dbReference>
<dbReference type="PROSITE" id="PS01124">
    <property type="entry name" value="HTH_ARAC_FAMILY_2"/>
    <property type="match status" value="1"/>
</dbReference>
<evidence type="ECO:0000259" key="4">
    <source>
        <dbReference type="PROSITE" id="PS01124"/>
    </source>
</evidence>
<dbReference type="GO" id="GO:0043565">
    <property type="term" value="F:sequence-specific DNA binding"/>
    <property type="evidence" value="ECO:0007669"/>
    <property type="project" value="InterPro"/>
</dbReference>
<dbReference type="PROSITE" id="PS50005">
    <property type="entry name" value="TPR"/>
    <property type="match status" value="1"/>
</dbReference>
<dbReference type="SMART" id="SM00028">
    <property type="entry name" value="TPR"/>
    <property type="match status" value="5"/>
</dbReference>
<dbReference type="Gene3D" id="1.25.40.10">
    <property type="entry name" value="Tetratricopeptide repeat domain"/>
    <property type="match status" value="1"/>
</dbReference>
<dbReference type="GO" id="GO:0003700">
    <property type="term" value="F:DNA-binding transcription factor activity"/>
    <property type="evidence" value="ECO:0007669"/>
    <property type="project" value="InterPro"/>
</dbReference>
<evidence type="ECO:0000256" key="1">
    <source>
        <dbReference type="ARBA" id="ARBA00023015"/>
    </source>
</evidence>
<gene>
    <name evidence="5" type="ORF">SAMN04488029_2125</name>
</gene>
<dbReference type="Gene3D" id="1.10.10.60">
    <property type="entry name" value="Homeodomain-like"/>
    <property type="match status" value="2"/>
</dbReference>
<name>A0A1W2GDD7_REIFA</name>
<feature type="repeat" description="TPR" evidence="3">
    <location>
        <begin position="298"/>
        <end position="331"/>
    </location>
</feature>
<organism evidence="5 6">
    <name type="scientific">Reichenbachiella faecimaris</name>
    <dbReference type="NCBI Taxonomy" id="692418"/>
    <lineage>
        <taxon>Bacteria</taxon>
        <taxon>Pseudomonadati</taxon>
        <taxon>Bacteroidota</taxon>
        <taxon>Cytophagia</taxon>
        <taxon>Cytophagales</taxon>
        <taxon>Reichenbachiellaceae</taxon>
        <taxon>Reichenbachiella</taxon>
    </lineage>
</organism>
<evidence type="ECO:0000313" key="5">
    <source>
        <dbReference type="EMBL" id="SMD34665.1"/>
    </source>
</evidence>
<dbReference type="SMART" id="SM00342">
    <property type="entry name" value="HTH_ARAC"/>
    <property type="match status" value="1"/>
</dbReference>
<dbReference type="SUPFAM" id="SSF81901">
    <property type="entry name" value="HCP-like"/>
    <property type="match status" value="1"/>
</dbReference>
<evidence type="ECO:0000313" key="6">
    <source>
        <dbReference type="Proteomes" id="UP000192472"/>
    </source>
</evidence>
<dbReference type="Pfam" id="PF12833">
    <property type="entry name" value="HTH_18"/>
    <property type="match status" value="1"/>
</dbReference>
<proteinExistence type="predicted"/>
<sequence length="595" mass="68640">MEQSLSIAVLPFVNMSSDVENEYFSDGMTEEIINALAKLKRLKVTSRTSSFYYKNKNLSLKNIGLELGVSAVLEGSIRRSDDTIRITAQLIDTKDDFHFWSETWDRKLENVFDIQDEISLLIADKLRENFGHFEIEDHLVNSQTTNFEAYENYLKGNYHFQKWNHGDIQIALQKYQRAIHLDSKHAESYLGIAKCYNFLGVMGLSPTEVSFEEVKKYLTKALALNDQIPEAYYLLSNLSFWGEWDISKSLAYIDKAIEINPNYAIGHQFKSFVLILINQKMMALKHVDIAIDLDPRSSEIFFAKGYIYYMLEDYERSLELMEMCLAITPEDMLANIIKGCCFLLTNRADEVINMFSSEDATHIDEANKIGMIAIAHAFKSDQANVAKYHKLLEEKLENDNAERALSYLFLIYVISNQSDRAFDYLQKAVDIKSPLIFILIPDPLLNPIKSAPRYKAIFNSVFGKIPRIDKAKRVKKVIMSDHQTEIYAEKLNHLLAVQMPYLDSSLSLRALSEQIGIHPNQLSWLINERFQKNFNEFINQYRVEAFKRKAKDPKNAHLTLIGLAYESGFNSKTVFNTFFKKETGITPKEYLNKIS</sequence>
<keyword evidence="1" id="KW-0805">Transcription regulation</keyword>
<dbReference type="InterPro" id="IPR011990">
    <property type="entry name" value="TPR-like_helical_dom_sf"/>
</dbReference>
<protein>
    <submittedName>
        <fullName evidence="5">Transcriptional regulator, AraC family</fullName>
    </submittedName>
</protein>
<evidence type="ECO:0000256" key="2">
    <source>
        <dbReference type="ARBA" id="ARBA00023163"/>
    </source>
</evidence>
<dbReference type="OrthoDB" id="9779074at2"/>
<evidence type="ECO:0000256" key="3">
    <source>
        <dbReference type="PROSITE-ProRule" id="PRU00339"/>
    </source>
</evidence>
<dbReference type="PANTHER" id="PTHR12558:SF13">
    <property type="entry name" value="CELL DIVISION CYCLE PROTEIN 27 HOMOLOG"/>
    <property type="match status" value="1"/>
</dbReference>
<dbReference type="PANTHER" id="PTHR12558">
    <property type="entry name" value="CELL DIVISION CYCLE 16,23,27"/>
    <property type="match status" value="1"/>
</dbReference>
<dbReference type="InterPro" id="IPR019734">
    <property type="entry name" value="TPR_rpt"/>
</dbReference>
<dbReference type="AlphaFoldDB" id="A0A1W2GDD7"/>
<dbReference type="STRING" id="692418.SAMN04488029_2125"/>
<dbReference type="Proteomes" id="UP000192472">
    <property type="component" value="Unassembled WGS sequence"/>
</dbReference>
<dbReference type="InterPro" id="IPR009057">
    <property type="entry name" value="Homeodomain-like_sf"/>
</dbReference>
<reference evidence="5 6" key="1">
    <citation type="submission" date="2017-04" db="EMBL/GenBank/DDBJ databases">
        <authorList>
            <person name="Afonso C.L."/>
            <person name="Miller P.J."/>
            <person name="Scott M.A."/>
            <person name="Spackman E."/>
            <person name="Goraichik I."/>
            <person name="Dimitrov K.M."/>
            <person name="Suarez D.L."/>
            <person name="Swayne D.E."/>
        </authorList>
    </citation>
    <scope>NUCLEOTIDE SEQUENCE [LARGE SCALE GENOMIC DNA]</scope>
    <source>
        <strain evidence="5 6">DSM 26133</strain>
    </source>
</reference>
<dbReference type="Gene3D" id="3.40.50.10070">
    <property type="entry name" value="TolB, N-terminal domain"/>
    <property type="match status" value="1"/>
</dbReference>